<dbReference type="PANTHER" id="PTHR11629">
    <property type="entry name" value="VACUOLAR PROTON ATPASES"/>
    <property type="match status" value="1"/>
</dbReference>
<keyword evidence="4 8" id="KW-0812">Transmembrane</keyword>
<gene>
    <name evidence="9" type="ORF">H8Z83_04405</name>
</gene>
<evidence type="ECO:0000256" key="4">
    <source>
        <dbReference type="ARBA" id="ARBA00022692"/>
    </source>
</evidence>
<organism evidence="9 10">
    <name type="scientific">Dysosmobacter segnis</name>
    <dbReference type="NCBI Taxonomy" id="2763042"/>
    <lineage>
        <taxon>Bacteria</taxon>
        <taxon>Bacillati</taxon>
        <taxon>Bacillota</taxon>
        <taxon>Clostridia</taxon>
        <taxon>Eubacteriales</taxon>
        <taxon>Oscillospiraceae</taxon>
        <taxon>Dysosmobacter</taxon>
    </lineage>
</organism>
<accession>A0A923S6D2</accession>
<comment type="subcellular location">
    <subcellularLocation>
        <location evidence="1">Membrane</location>
        <topology evidence="1">Multi-pass membrane protein</topology>
    </subcellularLocation>
</comment>
<evidence type="ECO:0000256" key="7">
    <source>
        <dbReference type="ARBA" id="ARBA00023136"/>
    </source>
</evidence>
<keyword evidence="6" id="KW-0406">Ion transport</keyword>
<feature type="transmembrane region" description="Helical" evidence="8">
    <location>
        <begin position="453"/>
        <end position="476"/>
    </location>
</feature>
<protein>
    <submittedName>
        <fullName evidence="9">V-type ATP synthase subunit I</fullName>
    </submittedName>
</protein>
<dbReference type="Gene3D" id="3.30.70.2170">
    <property type="match status" value="1"/>
</dbReference>
<feature type="transmembrane region" description="Helical" evidence="8">
    <location>
        <begin position="402"/>
        <end position="424"/>
    </location>
</feature>
<dbReference type="GO" id="GO:0016471">
    <property type="term" value="C:vacuolar proton-transporting V-type ATPase complex"/>
    <property type="evidence" value="ECO:0007669"/>
    <property type="project" value="TreeGrafter"/>
</dbReference>
<comment type="similarity">
    <text evidence="2">Belongs to the V-ATPase 116 kDa subunit family.</text>
</comment>
<dbReference type="GO" id="GO:0046961">
    <property type="term" value="F:proton-transporting ATPase activity, rotational mechanism"/>
    <property type="evidence" value="ECO:0007669"/>
    <property type="project" value="InterPro"/>
</dbReference>
<evidence type="ECO:0000256" key="6">
    <source>
        <dbReference type="ARBA" id="ARBA00023065"/>
    </source>
</evidence>
<feature type="transmembrane region" description="Helical" evidence="8">
    <location>
        <begin position="578"/>
        <end position="602"/>
    </location>
</feature>
<feature type="transmembrane region" description="Helical" evidence="8">
    <location>
        <begin position="364"/>
        <end position="390"/>
    </location>
</feature>
<dbReference type="InterPro" id="IPR002490">
    <property type="entry name" value="V-ATPase_116kDa_su"/>
</dbReference>
<proteinExistence type="inferred from homology"/>
<dbReference type="Gene3D" id="1.20.1460.20">
    <property type="match status" value="1"/>
</dbReference>
<dbReference type="RefSeq" id="WP_187013906.1">
    <property type="nucleotide sequence ID" value="NZ_JACOQI010000002.1"/>
</dbReference>
<evidence type="ECO:0000256" key="3">
    <source>
        <dbReference type="ARBA" id="ARBA00022448"/>
    </source>
</evidence>
<evidence type="ECO:0000256" key="2">
    <source>
        <dbReference type="ARBA" id="ARBA00009904"/>
    </source>
</evidence>
<dbReference type="AlphaFoldDB" id="A0A923S6D2"/>
<evidence type="ECO:0000313" key="10">
    <source>
        <dbReference type="Proteomes" id="UP000620327"/>
    </source>
</evidence>
<evidence type="ECO:0000256" key="1">
    <source>
        <dbReference type="ARBA" id="ARBA00004141"/>
    </source>
</evidence>
<keyword evidence="5 8" id="KW-1133">Transmembrane helix</keyword>
<evidence type="ECO:0000256" key="5">
    <source>
        <dbReference type="ARBA" id="ARBA00022989"/>
    </source>
</evidence>
<dbReference type="Gene3D" id="3.30.70.2750">
    <property type="match status" value="1"/>
</dbReference>
<evidence type="ECO:0000313" key="9">
    <source>
        <dbReference type="EMBL" id="MBC5769564.1"/>
    </source>
</evidence>
<dbReference type="Proteomes" id="UP000620327">
    <property type="component" value="Unassembled WGS sequence"/>
</dbReference>
<sequence>MAIVKMKKLHVIAMADRREELLKGLLHLGCVEISEPGEVLADPQWASLFQRSGSSLAERKGQLTDVNTALDAIKQYAKLKDGMFIKRHPITEAEFLDAGAAEKAQAACDAVREQLGILTKAQSEAGRLESRAAALKPWESLDLPLERSGTAHTIFRLGVCPGQTDVGAIRVQMEAEGLAAELYEISADKLQKYLLVIVHRGDEEKTQELLRPFGFSAVTFQGMTGTAAENIRSLERELEANKKTQDDAAAAIAASAENRDALRIYADRLRAEAAKEQCAESVLTDETVLYFQGWVPAEQEKAVGAFLTEKGCAWETLDPTEEEIPDVPVQLKNNWLTKPLNMVTEMYSLPRYDNVDPNPLMAPFFILFYGIMMADMGYGLLMFLAGFLISKKYAPKGTAGNLFGLMTLCGISTFIMGALTGGFFGDFLTQVVKLTTGGDFTLPALFTPLDDTLMILIGAMALGMVQIITGMAISFVRKLKNGQVMDAVWEELTWWVVFAGIGLMAAGMTNVVLYVGLAMVVLGPVLTNKGFGKITGIFGSLYNHITGYFGDILSYSRLMALMLAGSVIAQVFNTLGAIPGNIIVFLIISLAGNALNFALNLLGCYVHDLRLQCLEYFGKFYEDGGKPFKPLMADTKYVDITK</sequence>
<keyword evidence="10" id="KW-1185">Reference proteome</keyword>
<dbReference type="GO" id="GO:0033179">
    <property type="term" value="C:proton-transporting V-type ATPase, V0 domain"/>
    <property type="evidence" value="ECO:0007669"/>
    <property type="project" value="InterPro"/>
</dbReference>
<keyword evidence="7 8" id="KW-0472">Membrane</keyword>
<reference evidence="9" key="1">
    <citation type="submission" date="2020-08" db="EMBL/GenBank/DDBJ databases">
        <title>Genome public.</title>
        <authorList>
            <person name="Liu C."/>
            <person name="Sun Q."/>
        </authorList>
    </citation>
    <scope>NUCLEOTIDE SEQUENCE</scope>
    <source>
        <strain evidence="9">BX15</strain>
    </source>
</reference>
<keyword evidence="3" id="KW-0813">Transport</keyword>
<name>A0A923S6D2_9FIRM</name>
<dbReference type="EMBL" id="JACOQI010000002">
    <property type="protein sequence ID" value="MBC5769564.1"/>
    <property type="molecule type" value="Genomic_DNA"/>
</dbReference>
<evidence type="ECO:0000256" key="8">
    <source>
        <dbReference type="SAM" id="Phobius"/>
    </source>
</evidence>
<comment type="caution">
    <text evidence="9">The sequence shown here is derived from an EMBL/GenBank/DDBJ whole genome shotgun (WGS) entry which is preliminary data.</text>
</comment>
<dbReference type="GO" id="GO:0007035">
    <property type="term" value="P:vacuolar acidification"/>
    <property type="evidence" value="ECO:0007669"/>
    <property type="project" value="TreeGrafter"/>
</dbReference>
<dbReference type="GO" id="GO:0051117">
    <property type="term" value="F:ATPase binding"/>
    <property type="evidence" value="ECO:0007669"/>
    <property type="project" value="TreeGrafter"/>
</dbReference>
<dbReference type="PANTHER" id="PTHR11629:SF63">
    <property type="entry name" value="V-TYPE PROTON ATPASE SUBUNIT A"/>
    <property type="match status" value="1"/>
</dbReference>
<dbReference type="Pfam" id="PF01496">
    <property type="entry name" value="V_ATPase_I"/>
    <property type="match status" value="1"/>
</dbReference>